<dbReference type="AlphaFoldDB" id="A0A0A7EB99"/>
<accession>A0A0A7EB99</accession>
<dbReference type="EMBL" id="CP009888">
    <property type="protein sequence ID" value="AIY63768.1"/>
    <property type="molecule type" value="Genomic_DNA"/>
</dbReference>
<gene>
    <name evidence="3" type="ORF">OM33_00265</name>
</gene>
<keyword evidence="4" id="KW-1185">Reference proteome</keyword>
<organism evidence="3 4">
    <name type="scientific">Pseudoalteromonas piratica</name>
    <dbReference type="NCBI Taxonomy" id="1348114"/>
    <lineage>
        <taxon>Bacteria</taxon>
        <taxon>Pseudomonadati</taxon>
        <taxon>Pseudomonadota</taxon>
        <taxon>Gammaproteobacteria</taxon>
        <taxon>Alteromonadales</taxon>
        <taxon>Pseudoalteromonadaceae</taxon>
        <taxon>Pseudoalteromonas</taxon>
    </lineage>
</organism>
<evidence type="ECO:0000256" key="2">
    <source>
        <dbReference type="SAM" id="SignalP"/>
    </source>
</evidence>
<feature type="chain" id="PRO_5002037793" evidence="2">
    <location>
        <begin position="22"/>
        <end position="292"/>
    </location>
</feature>
<dbReference type="HOGENOM" id="CLU_072763_0_0_6"/>
<feature type="region of interest" description="Disordered" evidence="1">
    <location>
        <begin position="191"/>
        <end position="210"/>
    </location>
</feature>
<sequence length="292" mass="33253">MKTNARFLIPLTLLTSQAVLAAPESDVISKNQREISIMSNILKASIDAEKGIRIRQIKGAYLAEQGYVFNISAKGISGSFGGWRQFFTEPDLDFEDDEVVIRATEMTVELANETYQNAMEALRESSERMREFAEQEREIEFQIREVERARRDLNLERRHTQKEQEDKSVKKEIAKLEAKIAKLEKEKAEVRDKRDDAKDKIKSTTKEKQQQAAEVRKQNILVVSNTLAQTLCDYGAGLKGLNKNQYVNFIIDNATGNKEDLVFVFNKAQINKCVVGDMDAKKLLASAKSYTF</sequence>
<keyword evidence="2" id="KW-0732">Signal</keyword>
<dbReference type="eggNOG" id="COG4372">
    <property type="taxonomic scope" value="Bacteria"/>
</dbReference>
<dbReference type="Proteomes" id="UP000030341">
    <property type="component" value="Chromosome 1"/>
</dbReference>
<feature type="signal peptide" evidence="2">
    <location>
        <begin position="1"/>
        <end position="21"/>
    </location>
</feature>
<reference evidence="3 4" key="1">
    <citation type="submission" date="2014-11" db="EMBL/GenBank/DDBJ databases">
        <title>Complete Genome Sequence of Pseudoalteromonas sp. Strain OCN003 Isolated from Kaneohe Bay, Oahu, Hawaii.</title>
        <authorList>
            <person name="Beurmann S."/>
            <person name="Videau P."/>
            <person name="Ushijima B."/>
            <person name="Smith A.M."/>
            <person name="Aeby G.S."/>
            <person name="Callahan S.M."/>
            <person name="Belcaid M."/>
        </authorList>
    </citation>
    <scope>NUCLEOTIDE SEQUENCE [LARGE SCALE GENOMIC DNA]</scope>
    <source>
        <strain evidence="3 4">OCN003</strain>
    </source>
</reference>
<evidence type="ECO:0000313" key="3">
    <source>
        <dbReference type="EMBL" id="AIY63768.1"/>
    </source>
</evidence>
<proteinExistence type="predicted"/>
<dbReference type="KEGG" id="pseo:OM33_00265"/>
<name>A0A0A7EB99_9GAMM</name>
<evidence type="ECO:0000313" key="4">
    <source>
        <dbReference type="Proteomes" id="UP000030341"/>
    </source>
</evidence>
<evidence type="ECO:0000256" key="1">
    <source>
        <dbReference type="SAM" id="MobiDB-lite"/>
    </source>
</evidence>
<dbReference type="OrthoDB" id="7061952at2"/>
<protein>
    <submittedName>
        <fullName evidence="3">Uncharacterized protein</fullName>
    </submittedName>
</protein>
<dbReference type="RefSeq" id="WP_038637235.1">
    <property type="nucleotide sequence ID" value="NZ_CP009888.1"/>
</dbReference>
<dbReference type="STRING" id="1348114.OM33_00265"/>